<dbReference type="GO" id="GO:0004576">
    <property type="term" value="F:oligosaccharyl transferase activity"/>
    <property type="evidence" value="ECO:0007669"/>
    <property type="project" value="InterPro"/>
</dbReference>
<dbReference type="Pfam" id="PF02516">
    <property type="entry name" value="STT3"/>
    <property type="match status" value="1"/>
</dbReference>
<evidence type="ECO:0000256" key="11">
    <source>
        <dbReference type="ARBA" id="ARBA00022842"/>
    </source>
</evidence>
<feature type="transmembrane region" description="Helical" evidence="17">
    <location>
        <begin position="21"/>
        <end position="41"/>
    </location>
</feature>
<keyword evidence="13 17" id="KW-0472">Membrane</keyword>
<evidence type="ECO:0000256" key="15">
    <source>
        <dbReference type="ARBA" id="ARBA00030679"/>
    </source>
</evidence>
<keyword evidence="12 17" id="KW-1133">Transmembrane helix</keyword>
<evidence type="ECO:0000256" key="5">
    <source>
        <dbReference type="ARBA" id="ARBA00010810"/>
    </source>
</evidence>
<dbReference type="EMBL" id="CP003651">
    <property type="protein sequence ID" value="AFL95044.1"/>
    <property type="molecule type" value="Genomic_DNA"/>
</dbReference>
<evidence type="ECO:0000313" key="20">
    <source>
        <dbReference type="Proteomes" id="UP000006064"/>
    </source>
</evidence>
<comment type="catalytic activity">
    <reaction evidence="16">
        <text>an archaeal dolichyl phosphooligosaccharide + [protein]-L-asparagine = an archaeal dolichyl phosphate + a glycoprotein with the oligosaccharide chain attached by N-beta-D-glycosyl linkage to a protein L-asparagine.</text>
        <dbReference type="EC" id="2.4.99.21"/>
    </reaction>
</comment>
<accession>I3ZTL0</accession>
<reference evidence="19 20" key="1">
    <citation type="journal article" date="2012" name="J. Bacteriol.">
        <title>Complete Genome Sequence of the Hyperthermophilic Archaeon Thermococcus sp. Strain CL1, Isolated from a Paralvinella sp. Polychaete Worm Collected from a Hydrothermal Vent.</title>
        <authorList>
            <person name="Jung J.H."/>
            <person name="Holden J.F."/>
            <person name="Seo D.H."/>
            <person name="Park K.H."/>
            <person name="Shin H."/>
            <person name="Ryu S."/>
            <person name="Lee J.H."/>
            <person name="Park C.S."/>
        </authorList>
    </citation>
    <scope>NUCLEOTIDE SEQUENCE [LARGE SCALE GENOMIC DNA]</scope>
    <source>
        <strain evidence="20">DSM 27260 / KACC 17922 / CL1</strain>
    </source>
</reference>
<dbReference type="STRING" id="163003.CL1_0839"/>
<comment type="similarity">
    <text evidence="5">Belongs to the STT3 family.</text>
</comment>
<keyword evidence="20" id="KW-1185">Reference proteome</keyword>
<dbReference type="AlphaFoldDB" id="I3ZTL0"/>
<evidence type="ECO:0000259" key="18">
    <source>
        <dbReference type="Pfam" id="PF02516"/>
    </source>
</evidence>
<keyword evidence="14" id="KW-0464">Manganese</keyword>
<keyword evidence="7" id="KW-0328">Glycosyltransferase</keyword>
<comment type="cofactor">
    <cofactor evidence="1">
        <name>Mn(2+)</name>
        <dbReference type="ChEBI" id="CHEBI:29035"/>
    </cofactor>
</comment>
<feature type="transmembrane region" description="Helical" evidence="17">
    <location>
        <begin position="109"/>
        <end position="129"/>
    </location>
</feature>
<evidence type="ECO:0000256" key="9">
    <source>
        <dbReference type="ARBA" id="ARBA00022692"/>
    </source>
</evidence>
<dbReference type="RefSeq" id="WP_014788679.1">
    <property type="nucleotide sequence ID" value="NC_018015.1"/>
</dbReference>
<dbReference type="KEGG" id="thm:CL1_0839"/>
<organism evidence="19 20">
    <name type="scientific">Thermococcus cleftensis (strain DSM 27260 / KACC 17922 / CL1)</name>
    <dbReference type="NCBI Taxonomy" id="163003"/>
    <lineage>
        <taxon>Archaea</taxon>
        <taxon>Methanobacteriati</taxon>
        <taxon>Methanobacteriota</taxon>
        <taxon>Thermococci</taxon>
        <taxon>Thermococcales</taxon>
        <taxon>Thermococcaceae</taxon>
        <taxon>Thermococcus</taxon>
    </lineage>
</organism>
<evidence type="ECO:0000256" key="3">
    <source>
        <dbReference type="ARBA" id="ARBA00004651"/>
    </source>
</evidence>
<dbReference type="GO" id="GO:0046872">
    <property type="term" value="F:metal ion binding"/>
    <property type="evidence" value="ECO:0007669"/>
    <property type="project" value="UniProtKB-KW"/>
</dbReference>
<feature type="transmembrane region" description="Helical" evidence="17">
    <location>
        <begin position="421"/>
        <end position="444"/>
    </location>
</feature>
<evidence type="ECO:0000256" key="16">
    <source>
        <dbReference type="ARBA" id="ARBA00034066"/>
    </source>
</evidence>
<evidence type="ECO:0000256" key="4">
    <source>
        <dbReference type="ARBA" id="ARBA00004922"/>
    </source>
</evidence>
<dbReference type="EC" id="2.4.99.21" evidence="6"/>
<proteinExistence type="inferred from homology"/>
<sequence length="789" mass="88451">MEPAGIREKLEGAYRLLLRPRCAILALVFLASVIRLLPMRFKYLLGYDPYFHLAYIRYALEKGEWVNFFPYATGPWGYQISRFHPLGLWMTPAYFYKLLSPLGVSLYNAFRITPVVFGVLTVLFTYLAVLKLYGKREAFLSAFLLAVSFGHVFRSMAGYYRGDNYMLFWYGFALLSMALALSRKSPSWRYKRLVFYLLPGVFAGLSAAFWQAYYPIFAFVTANALFLAVGAFLLRRDRYIVDSLAILTSLAFGAILANSIGLHLGYGMVGATHWLGRKLAEELGVQFGFIKDLFLLLYLKYTIPLSMATVGALAVLSRLVRDEKLRVLMVAIGVVAAFWLVFRYYGIVNDALLRIFPESPIAETQRTSFGDWWKAYGITGLFIPLFFFRFLKRPGVGDFLLLGTVVVMLPMAVIWTRFLFIASLAVAIMSGIGLVAFHDTLLSWNKKCAGSGRRWLSLLTSALLLGVSLFSAYYGFSATWGVHPIVNEGWDNALMYLGEHSNINDVVLTWWDQGHWVTYFARRAPVAQGGPSGWVARYYLGLNGENDLMKLGVDYVIVSYDTLMKFGAVMETAGVDPDGYGLVVLHRVPSSGAVLVFSNGPYSIMAVPGKEWDVKVNINGRFLLPSRVFVESGAEVNEVTTSGRPTADAYVYINLNYGYAVLMNGKAFNTTLARLMFTDEHPEDYFLLYSDGGYVKIFQFKHPNVVVRTENGSIVLRFTNTTGTALGIYGFLDNGTLVFRKWYSVGGKDAFVLPADINGSVVIRYTYVQGKTVLDRGVFRVEDVVPARG</sequence>
<keyword evidence="9 17" id="KW-0812">Transmembrane</keyword>
<evidence type="ECO:0000313" key="19">
    <source>
        <dbReference type="EMBL" id="AFL95044.1"/>
    </source>
</evidence>
<evidence type="ECO:0000256" key="2">
    <source>
        <dbReference type="ARBA" id="ARBA00001946"/>
    </source>
</evidence>
<dbReference type="GO" id="GO:0005886">
    <property type="term" value="C:plasma membrane"/>
    <property type="evidence" value="ECO:0007669"/>
    <property type="project" value="UniProtKB-SubCell"/>
</dbReference>
<comment type="cofactor">
    <cofactor evidence="2">
        <name>Mg(2+)</name>
        <dbReference type="ChEBI" id="CHEBI:18420"/>
    </cofactor>
</comment>
<evidence type="ECO:0000256" key="1">
    <source>
        <dbReference type="ARBA" id="ARBA00001936"/>
    </source>
</evidence>
<dbReference type="InterPro" id="IPR048307">
    <property type="entry name" value="STT3_N"/>
</dbReference>
<evidence type="ECO:0000256" key="8">
    <source>
        <dbReference type="ARBA" id="ARBA00022679"/>
    </source>
</evidence>
<keyword evidence="11" id="KW-0460">Magnesium</keyword>
<dbReference type="UniPathway" id="UPA00378"/>
<dbReference type="InterPro" id="IPR003674">
    <property type="entry name" value="Oligo_trans_STT3"/>
</dbReference>
<dbReference type="PANTHER" id="PTHR13872">
    <property type="entry name" value="DOLICHYL-DIPHOSPHOOLIGOSACCHARIDE--PROTEIN GLYCOSYLTRANSFERASE SUBUNIT"/>
    <property type="match status" value="1"/>
</dbReference>
<dbReference type="HOGENOM" id="CLU_355503_0_0_2"/>
<dbReference type="GeneID" id="13038538"/>
<evidence type="ECO:0000256" key="17">
    <source>
        <dbReference type="SAM" id="Phobius"/>
    </source>
</evidence>
<keyword evidence="8 19" id="KW-0808">Transferase</keyword>
<dbReference type="Proteomes" id="UP000006064">
    <property type="component" value="Chromosome"/>
</dbReference>
<feature type="transmembrane region" description="Helical" evidence="17">
    <location>
        <begin position="138"/>
        <end position="159"/>
    </location>
</feature>
<feature type="transmembrane region" description="Helical" evidence="17">
    <location>
        <begin position="165"/>
        <end position="181"/>
    </location>
</feature>
<evidence type="ECO:0000256" key="7">
    <source>
        <dbReference type="ARBA" id="ARBA00022676"/>
    </source>
</evidence>
<evidence type="ECO:0000256" key="6">
    <source>
        <dbReference type="ARBA" id="ARBA00012602"/>
    </source>
</evidence>
<feature type="transmembrane region" description="Helical" evidence="17">
    <location>
        <begin position="246"/>
        <end position="275"/>
    </location>
</feature>
<feature type="transmembrane region" description="Helical" evidence="17">
    <location>
        <begin position="373"/>
        <end position="391"/>
    </location>
</feature>
<evidence type="ECO:0000256" key="13">
    <source>
        <dbReference type="ARBA" id="ARBA00023136"/>
    </source>
</evidence>
<feature type="transmembrane region" description="Helical" evidence="17">
    <location>
        <begin position="193"/>
        <end position="210"/>
    </location>
</feature>
<feature type="transmembrane region" description="Helical" evidence="17">
    <location>
        <begin position="295"/>
        <end position="316"/>
    </location>
</feature>
<comment type="pathway">
    <text evidence="4">Protein modification; protein glycosylation.</text>
</comment>
<comment type="subcellular location">
    <subcellularLocation>
        <location evidence="3">Cell membrane</location>
        <topology evidence="3">Multi-pass membrane protein</topology>
    </subcellularLocation>
</comment>
<feature type="domain" description="Oligosaccharyl transferase STT3 N-terminal" evidence="18">
    <location>
        <begin position="42"/>
        <end position="417"/>
    </location>
</feature>
<feature type="transmembrane region" description="Helical" evidence="17">
    <location>
        <begin position="456"/>
        <end position="476"/>
    </location>
</feature>
<keyword evidence="10" id="KW-0479">Metal-binding</keyword>
<feature type="transmembrane region" description="Helical" evidence="17">
    <location>
        <begin position="328"/>
        <end position="347"/>
    </location>
</feature>
<gene>
    <name evidence="19" type="ORF">CL1_0839</name>
</gene>
<dbReference type="Gene3D" id="3.40.50.12610">
    <property type="match status" value="1"/>
</dbReference>
<feature type="transmembrane region" description="Helical" evidence="17">
    <location>
        <begin position="216"/>
        <end position="234"/>
    </location>
</feature>
<name>I3ZTL0_THECF</name>
<evidence type="ECO:0000256" key="10">
    <source>
        <dbReference type="ARBA" id="ARBA00022723"/>
    </source>
</evidence>
<protein>
    <recommendedName>
        <fullName evidence="6">dolichyl-phosphooligosaccharide-protein glycotransferase</fullName>
        <ecNumber evidence="6">2.4.99.21</ecNumber>
    </recommendedName>
    <alternativeName>
        <fullName evidence="15">Oligosaccharyl transferase</fullName>
    </alternativeName>
</protein>
<feature type="transmembrane region" description="Helical" evidence="17">
    <location>
        <begin position="398"/>
        <end position="415"/>
    </location>
</feature>
<evidence type="ECO:0000256" key="14">
    <source>
        <dbReference type="ARBA" id="ARBA00023211"/>
    </source>
</evidence>
<dbReference type="OrthoDB" id="82393at2157"/>
<dbReference type="PANTHER" id="PTHR13872:SF1">
    <property type="entry name" value="DOLICHYL-DIPHOSPHOOLIGOSACCHARIDE--PROTEIN GLYCOSYLTRANSFERASE SUBUNIT STT3B"/>
    <property type="match status" value="1"/>
</dbReference>
<evidence type="ECO:0000256" key="12">
    <source>
        <dbReference type="ARBA" id="ARBA00022989"/>
    </source>
</evidence>